<keyword evidence="5" id="KW-0653">Protein transport</keyword>
<keyword evidence="4" id="KW-0862">Zinc</keyword>
<dbReference type="InterPro" id="IPR036322">
    <property type="entry name" value="WD40_repeat_dom_sf"/>
</dbReference>
<evidence type="ECO:0000259" key="11">
    <source>
        <dbReference type="PROSITE" id="PS50089"/>
    </source>
</evidence>
<dbReference type="InterPro" id="IPR057780">
    <property type="entry name" value="Beta-prop_Vps41"/>
</dbReference>
<evidence type="ECO:0000256" key="3">
    <source>
        <dbReference type="ARBA" id="ARBA00022771"/>
    </source>
</evidence>
<dbReference type="GO" id="GO:0009267">
    <property type="term" value="P:cellular response to starvation"/>
    <property type="evidence" value="ECO:0007669"/>
    <property type="project" value="TreeGrafter"/>
</dbReference>
<keyword evidence="6" id="KW-0458">Lysosome</keyword>
<dbReference type="RefSeq" id="XP_022646594.1">
    <property type="nucleotide sequence ID" value="XM_022790859.1"/>
</dbReference>
<keyword evidence="3 7" id="KW-0863">Zinc-finger</keyword>
<feature type="region of interest" description="Disordered" evidence="10">
    <location>
        <begin position="16"/>
        <end position="35"/>
    </location>
</feature>
<dbReference type="Gene3D" id="2.130.10.10">
    <property type="entry name" value="YVTN repeat-like/Quinoprotein amine dehydrogenase"/>
    <property type="match status" value="1"/>
</dbReference>
<dbReference type="GO" id="GO:0005770">
    <property type="term" value="C:late endosome"/>
    <property type="evidence" value="ECO:0007669"/>
    <property type="project" value="TreeGrafter"/>
</dbReference>
<dbReference type="CTD" id="16990"/>
<dbReference type="FunCoup" id="A0A7M7J560">
    <property type="interactions" value="715"/>
</dbReference>
<dbReference type="OrthoDB" id="244107at2759"/>
<feature type="repeat" description="CHCR" evidence="8">
    <location>
        <begin position="576"/>
        <end position="721"/>
    </location>
</feature>
<dbReference type="AlphaFoldDB" id="A0A7M7J560"/>
<evidence type="ECO:0000256" key="1">
    <source>
        <dbReference type="ARBA" id="ARBA00004371"/>
    </source>
</evidence>
<evidence type="ECO:0000313" key="12">
    <source>
        <dbReference type="EnsemblMetazoa" id="XP_022646594"/>
    </source>
</evidence>
<feature type="domain" description="RING-type" evidence="11">
    <location>
        <begin position="800"/>
        <end position="844"/>
    </location>
</feature>
<organism evidence="12 13">
    <name type="scientific">Varroa destructor</name>
    <name type="common">Honeybee mite</name>
    <dbReference type="NCBI Taxonomy" id="109461"/>
    <lineage>
        <taxon>Eukaryota</taxon>
        <taxon>Metazoa</taxon>
        <taxon>Ecdysozoa</taxon>
        <taxon>Arthropoda</taxon>
        <taxon>Chelicerata</taxon>
        <taxon>Arachnida</taxon>
        <taxon>Acari</taxon>
        <taxon>Parasitiformes</taxon>
        <taxon>Mesostigmata</taxon>
        <taxon>Gamasina</taxon>
        <taxon>Dermanyssoidea</taxon>
        <taxon>Varroidae</taxon>
        <taxon>Varroa</taxon>
    </lineage>
</organism>
<dbReference type="GO" id="GO:0030897">
    <property type="term" value="C:HOPS complex"/>
    <property type="evidence" value="ECO:0007669"/>
    <property type="project" value="TreeGrafter"/>
</dbReference>
<evidence type="ECO:0000256" key="5">
    <source>
        <dbReference type="ARBA" id="ARBA00022927"/>
    </source>
</evidence>
<dbReference type="Proteomes" id="UP000594260">
    <property type="component" value="Unplaced"/>
</dbReference>
<dbReference type="Gene3D" id="1.25.40.10">
    <property type="entry name" value="Tetratricopeptide repeat domain"/>
    <property type="match status" value="1"/>
</dbReference>
<dbReference type="GO" id="GO:0005764">
    <property type="term" value="C:lysosome"/>
    <property type="evidence" value="ECO:0007669"/>
    <property type="project" value="UniProtKB-SubCell"/>
</dbReference>
<dbReference type="GO" id="GO:0008270">
    <property type="term" value="F:zinc ion binding"/>
    <property type="evidence" value="ECO:0007669"/>
    <property type="project" value="UniProtKB-KW"/>
</dbReference>
<keyword evidence="9" id="KW-0175">Coiled coil</keyword>
<reference evidence="12" key="1">
    <citation type="submission" date="2021-01" db="UniProtKB">
        <authorList>
            <consortium name="EnsemblMetazoa"/>
        </authorList>
    </citation>
    <scope>IDENTIFICATION</scope>
</reference>
<evidence type="ECO:0000256" key="8">
    <source>
        <dbReference type="PROSITE-ProRule" id="PRU01006"/>
    </source>
</evidence>
<dbReference type="SUPFAM" id="SSF50978">
    <property type="entry name" value="WD40 repeat-like"/>
    <property type="match status" value="1"/>
</dbReference>
<dbReference type="PROSITE" id="PS50089">
    <property type="entry name" value="ZF_RING_2"/>
    <property type="match status" value="1"/>
</dbReference>
<proteinExistence type="predicted"/>
<accession>A0A7M7J560</accession>
<dbReference type="OMA" id="PQLVWQD"/>
<evidence type="ECO:0000313" key="13">
    <source>
        <dbReference type="Proteomes" id="UP000594260"/>
    </source>
</evidence>
<dbReference type="PANTHER" id="PTHR12616:SF1">
    <property type="entry name" value="VACUOLAR PROTEIN SORTING-ASSOCIATED PROTEIN 41 HOMOLOG"/>
    <property type="match status" value="1"/>
</dbReference>
<dbReference type="EnsemblMetazoa" id="XM_022790859">
    <property type="protein sequence ID" value="XP_022646594"/>
    <property type="gene ID" value="LOC111244135"/>
</dbReference>
<dbReference type="InParanoid" id="A0A7M7J560"/>
<dbReference type="InterPro" id="IPR000547">
    <property type="entry name" value="Clathrin_H-chain/VPS_repeat"/>
</dbReference>
<keyword evidence="2" id="KW-0813">Transport</keyword>
<dbReference type="GO" id="GO:0034058">
    <property type="term" value="P:endosomal vesicle fusion"/>
    <property type="evidence" value="ECO:0007669"/>
    <property type="project" value="TreeGrafter"/>
</dbReference>
<dbReference type="InterPro" id="IPR011990">
    <property type="entry name" value="TPR-like_helical_dom_sf"/>
</dbReference>
<name>A0A7M7J560_VARDE</name>
<comment type="subcellular location">
    <subcellularLocation>
        <location evidence="1">Lysosome</location>
    </subcellularLocation>
</comment>
<dbReference type="GO" id="GO:0006623">
    <property type="term" value="P:protein targeting to vacuole"/>
    <property type="evidence" value="ECO:0007669"/>
    <property type="project" value="InterPro"/>
</dbReference>
<evidence type="ECO:0000256" key="4">
    <source>
        <dbReference type="ARBA" id="ARBA00022833"/>
    </source>
</evidence>
<protein>
    <recommendedName>
        <fullName evidence="11">RING-type domain-containing protein</fullName>
    </recommendedName>
</protein>
<evidence type="ECO:0000256" key="6">
    <source>
        <dbReference type="ARBA" id="ARBA00023228"/>
    </source>
</evidence>
<dbReference type="PANTHER" id="PTHR12616">
    <property type="entry name" value="VACUOLAR PROTEIN SORTING VPS41"/>
    <property type="match status" value="1"/>
</dbReference>
<evidence type="ECO:0000256" key="7">
    <source>
        <dbReference type="PROSITE-ProRule" id="PRU00175"/>
    </source>
</evidence>
<keyword evidence="3 7" id="KW-0479">Metal-binding</keyword>
<dbReference type="InterPro" id="IPR015943">
    <property type="entry name" value="WD40/YVTN_repeat-like_dom_sf"/>
</dbReference>
<dbReference type="GO" id="GO:0016236">
    <property type="term" value="P:macroautophagy"/>
    <property type="evidence" value="ECO:0007669"/>
    <property type="project" value="TreeGrafter"/>
</dbReference>
<feature type="coiled-coil region" evidence="9">
    <location>
        <begin position="672"/>
        <end position="699"/>
    </location>
</feature>
<keyword evidence="13" id="KW-1185">Reference proteome</keyword>
<evidence type="ECO:0000256" key="9">
    <source>
        <dbReference type="SAM" id="Coils"/>
    </source>
</evidence>
<dbReference type="PROSITE" id="PS50236">
    <property type="entry name" value="CHCR"/>
    <property type="match status" value="1"/>
</dbReference>
<dbReference type="Pfam" id="PF23411">
    <property type="entry name" value="Beta-prop_Vps41"/>
    <property type="match status" value="1"/>
</dbReference>
<dbReference type="Pfam" id="PF23556">
    <property type="entry name" value="TPR_Vps41"/>
    <property type="match status" value="1"/>
</dbReference>
<dbReference type="KEGG" id="vde:111244135"/>
<evidence type="ECO:0000256" key="2">
    <source>
        <dbReference type="ARBA" id="ARBA00022448"/>
    </source>
</evidence>
<dbReference type="GeneID" id="111244135"/>
<sequence length="859" mass="98807">MVKAYPAGHLQPEALTAKTKMVSSRGASSDDDEEEQTLHFKRLSYDAQRLLEVEGGSCLAVHDKFLLVGTQVGNIHILDHQGNRTKTLTTHTTPVSHISIDEKGEHMASCAETGDVAVHGTASQETNISFQFNEPVYFCVLHPHFSSDSKRRFVIGTDKIIYYQRNFFNHYKTSILHQGEGAVRTCSWNSRFAAFATDISVVVFDMTNIAVICKFKRDQAPTRHPEFYPSRLAWMDERQLLVGWADRISLCNIKDKMIRAQSSTSSFYLEISSMFTTDDIFVCGLAPFGSNIAILGTEKLADGWENTTQMLFQLLEPHNKYCTQLSSNRIPLNMTSKLRTNFMLNCLTSEQRFFILSNSELVVIRFADKDEHIDRLIGEKKYEEAMQVMVNCSDEIKRHGQLSVGKSYLNHLLETERYAEVGPLAQRIFGSQTDHWEDQVFSLANRRLCYTVAHYIPCQRDKKLSSEAYEIILNEYIHTRPNELPNLIRRWRGLYSLETIQNVIEERFKYSPDVYLEEAIGLLKTDQGQYADALDIFLKIGLGKEAITLLHNKFDFLKDRLLQCLLPFMKVDHKEAAMFLAKHNYYSVKQVSDQLRHHKEYLLEYLLCKFTKDPQALDEGFHDLLMEHFATDGEFALLQFFRKSNKFSLEKALEICEKNGHLRATAYLYERMGSLKKALAIITEELRDVEQAIEFCKDQDREDLWTVLTSFCVKQPDLLTVLLSRIGNYIDPTGVIEAIPPGLQIPNLRDSLVRILHDFKLQIALRGSSNKIFESNRCTMFERLHDVRRKGISVTEDAVCEICNHRIVSRDMSRSVRTATFACKHTYHMPCLEGQDELTCYICQKKNSAASDFSEYYNN</sequence>
<dbReference type="SMART" id="SM00299">
    <property type="entry name" value="CLH"/>
    <property type="match status" value="1"/>
</dbReference>
<evidence type="ECO:0000256" key="10">
    <source>
        <dbReference type="SAM" id="MobiDB-lite"/>
    </source>
</evidence>
<dbReference type="InterPro" id="IPR045111">
    <property type="entry name" value="Vps41/Vps8"/>
</dbReference>
<dbReference type="InterPro" id="IPR001841">
    <property type="entry name" value="Znf_RING"/>
</dbReference>